<evidence type="ECO:0000256" key="5">
    <source>
        <dbReference type="ARBA" id="ARBA00022741"/>
    </source>
</evidence>
<dbReference type="AlphaFoldDB" id="A0A8J3RX70"/>
<dbReference type="GO" id="GO:0005737">
    <property type="term" value="C:cytoplasm"/>
    <property type="evidence" value="ECO:0007669"/>
    <property type="project" value="InterPro"/>
</dbReference>
<dbReference type="EC" id="2.7.1.2" evidence="2"/>
<protein>
    <recommendedName>
        <fullName evidence="3">Glucokinase</fullName>
        <ecNumber evidence="2">2.7.1.2</ecNumber>
    </recommendedName>
    <alternativeName>
        <fullName evidence="8">Glucose kinase</fullName>
    </alternativeName>
</protein>
<organism evidence="9 10">
    <name type="scientific">Planobispora rosea</name>
    <dbReference type="NCBI Taxonomy" id="35762"/>
    <lineage>
        <taxon>Bacteria</taxon>
        <taxon>Bacillati</taxon>
        <taxon>Actinomycetota</taxon>
        <taxon>Actinomycetes</taxon>
        <taxon>Streptosporangiales</taxon>
        <taxon>Streptosporangiaceae</taxon>
        <taxon>Planobispora</taxon>
    </lineage>
</organism>
<keyword evidence="10" id="KW-1185">Reference proteome</keyword>
<dbReference type="InterPro" id="IPR004654">
    <property type="entry name" value="ROK_glcA"/>
</dbReference>
<reference evidence="9" key="1">
    <citation type="submission" date="2021-01" db="EMBL/GenBank/DDBJ databases">
        <title>Whole genome shotgun sequence of Planobispora rosea NBRC 15558.</title>
        <authorList>
            <person name="Komaki H."/>
            <person name="Tamura T."/>
        </authorList>
    </citation>
    <scope>NUCLEOTIDE SEQUENCE</scope>
    <source>
        <strain evidence="9">NBRC 15558</strain>
    </source>
</reference>
<comment type="caution">
    <text evidence="9">The sequence shown here is derived from an EMBL/GenBank/DDBJ whole genome shotgun (WGS) entry which is preliminary data.</text>
</comment>
<proteinExistence type="inferred from homology"/>
<evidence type="ECO:0000313" key="9">
    <source>
        <dbReference type="EMBL" id="GIH82844.1"/>
    </source>
</evidence>
<evidence type="ECO:0000256" key="8">
    <source>
        <dbReference type="ARBA" id="ARBA00032386"/>
    </source>
</evidence>
<dbReference type="GO" id="GO:0006096">
    <property type="term" value="P:glycolytic process"/>
    <property type="evidence" value="ECO:0007669"/>
    <property type="project" value="InterPro"/>
</dbReference>
<dbReference type="GO" id="GO:0005524">
    <property type="term" value="F:ATP binding"/>
    <property type="evidence" value="ECO:0007669"/>
    <property type="project" value="UniProtKB-KW"/>
</dbReference>
<dbReference type="SUPFAM" id="SSF53067">
    <property type="entry name" value="Actin-like ATPase domain"/>
    <property type="match status" value="1"/>
</dbReference>
<dbReference type="RefSeq" id="WP_068922578.1">
    <property type="nucleotide sequence ID" value="NZ_BMQP01000004.1"/>
</dbReference>
<dbReference type="EMBL" id="BOOI01000009">
    <property type="protein sequence ID" value="GIH82844.1"/>
    <property type="molecule type" value="Genomic_DNA"/>
</dbReference>
<comment type="similarity">
    <text evidence="1">Belongs to the ROK (NagC/XylR) family.</text>
</comment>
<dbReference type="PANTHER" id="PTHR18964">
    <property type="entry name" value="ROK (REPRESSOR, ORF, KINASE) FAMILY"/>
    <property type="match status" value="1"/>
</dbReference>
<evidence type="ECO:0000256" key="1">
    <source>
        <dbReference type="ARBA" id="ARBA00006479"/>
    </source>
</evidence>
<dbReference type="Gene3D" id="3.30.420.40">
    <property type="match status" value="2"/>
</dbReference>
<accession>A0A8J3RX70</accession>
<keyword evidence="6" id="KW-0418">Kinase</keyword>
<dbReference type="PANTHER" id="PTHR18964:SF173">
    <property type="entry name" value="GLUCOKINASE"/>
    <property type="match status" value="1"/>
</dbReference>
<dbReference type="Pfam" id="PF00480">
    <property type="entry name" value="ROK"/>
    <property type="match status" value="1"/>
</dbReference>
<dbReference type="OrthoDB" id="9810372at2"/>
<dbReference type="NCBIfam" id="TIGR00744">
    <property type="entry name" value="ROK_glcA_fam"/>
    <property type="match status" value="1"/>
</dbReference>
<dbReference type="PROSITE" id="PS01125">
    <property type="entry name" value="ROK"/>
    <property type="match status" value="1"/>
</dbReference>
<dbReference type="InterPro" id="IPR000600">
    <property type="entry name" value="ROK"/>
</dbReference>
<gene>
    <name evidence="9" type="ORF">Pro02_12520</name>
</gene>
<evidence type="ECO:0000256" key="6">
    <source>
        <dbReference type="ARBA" id="ARBA00022777"/>
    </source>
</evidence>
<sequence>MGLTIGVDIGGTKVAAGVVDQDGRIVEHRLRPTPAEHPEQVADTIAEVVRELAEGRQIEAVGLGAAGFVDETRSIVRFAPNLAWREEPLQKKVSGLVGLPVVVENDANAMAWGEARFGAGRGESHVVCVTVGTGIGGGIVLDGSLYRGRWGMGAELGHMQVVPDGRPCGCGNLGCWEQYASGNALVAEARLFAEADPAGAARLLEIAGGTSGDIEGPEVTDAARAGDPAALAAFASMADWLGRGLSDLAAVLDPGCFILGGGVSRAADLWIDRVRESFAENLTGRGHRPLAEIRLAELGASAGLVGAADLARRR</sequence>
<dbReference type="Proteomes" id="UP000655044">
    <property type="component" value="Unassembled WGS sequence"/>
</dbReference>
<dbReference type="InterPro" id="IPR049874">
    <property type="entry name" value="ROK_cs"/>
</dbReference>
<evidence type="ECO:0000256" key="3">
    <source>
        <dbReference type="ARBA" id="ARBA00014701"/>
    </source>
</evidence>
<evidence type="ECO:0000256" key="4">
    <source>
        <dbReference type="ARBA" id="ARBA00022679"/>
    </source>
</evidence>
<keyword evidence="5" id="KW-0547">Nucleotide-binding</keyword>
<dbReference type="InterPro" id="IPR043129">
    <property type="entry name" value="ATPase_NBD"/>
</dbReference>
<name>A0A8J3RX70_PLARO</name>
<evidence type="ECO:0000313" key="10">
    <source>
        <dbReference type="Proteomes" id="UP000655044"/>
    </source>
</evidence>
<keyword evidence="7" id="KW-0067">ATP-binding</keyword>
<evidence type="ECO:0000256" key="2">
    <source>
        <dbReference type="ARBA" id="ARBA00012323"/>
    </source>
</evidence>
<keyword evidence="4" id="KW-0808">Transferase</keyword>
<evidence type="ECO:0000256" key="7">
    <source>
        <dbReference type="ARBA" id="ARBA00022840"/>
    </source>
</evidence>
<dbReference type="GO" id="GO:0004340">
    <property type="term" value="F:glucokinase activity"/>
    <property type="evidence" value="ECO:0007669"/>
    <property type="project" value="UniProtKB-EC"/>
</dbReference>